<evidence type="ECO:0000256" key="1">
    <source>
        <dbReference type="SAM" id="MobiDB-lite"/>
    </source>
</evidence>
<dbReference type="EMBL" id="CDSF01000101">
    <property type="protein sequence ID" value="CEP00605.1"/>
    <property type="molecule type" value="Genomic_DNA"/>
</dbReference>
<dbReference type="AlphaFoldDB" id="A0A0G4IZ98"/>
<dbReference type="Proteomes" id="UP000290189">
    <property type="component" value="Unassembled WGS sequence"/>
</dbReference>
<gene>
    <name evidence="3" type="ORF">PBRA_001659</name>
    <name evidence="4" type="ORF">PLBR_LOCUS1118</name>
</gene>
<evidence type="ECO:0000313" key="3">
    <source>
        <dbReference type="EMBL" id="CEP00605.1"/>
    </source>
</evidence>
<feature type="region of interest" description="Disordered" evidence="1">
    <location>
        <begin position="273"/>
        <end position="375"/>
    </location>
</feature>
<keyword evidence="5" id="KW-1185">Reference proteome</keyword>
<evidence type="ECO:0000313" key="4">
    <source>
        <dbReference type="EMBL" id="SPQ93903.1"/>
    </source>
</evidence>
<geneLocation type="mitochondrion" evidence="4"/>
<feature type="compositionally biased region" description="Low complexity" evidence="1">
    <location>
        <begin position="357"/>
        <end position="366"/>
    </location>
</feature>
<feature type="compositionally biased region" description="Basic and acidic residues" evidence="1">
    <location>
        <begin position="102"/>
        <end position="112"/>
    </location>
</feature>
<name>A0A0G4IZ98_PLABS</name>
<evidence type="ECO:0000313" key="6">
    <source>
        <dbReference type="Proteomes" id="UP000290189"/>
    </source>
</evidence>
<proteinExistence type="predicted"/>
<reference evidence="3 5" key="1">
    <citation type="submission" date="2015-02" db="EMBL/GenBank/DDBJ databases">
        <authorList>
            <person name="Chooi Y.-H."/>
        </authorList>
    </citation>
    <scope>NUCLEOTIDE SEQUENCE [LARGE SCALE GENOMIC DNA]</scope>
    <source>
        <strain evidence="3">E3</strain>
    </source>
</reference>
<feature type="compositionally biased region" description="Acidic residues" evidence="1">
    <location>
        <begin position="303"/>
        <end position="315"/>
    </location>
</feature>
<dbReference type="Proteomes" id="UP000039324">
    <property type="component" value="Unassembled WGS sequence"/>
</dbReference>
<keyword evidence="2" id="KW-1133">Transmembrane helix</keyword>
<feature type="region of interest" description="Disordered" evidence="1">
    <location>
        <begin position="68"/>
        <end position="112"/>
    </location>
</feature>
<keyword evidence="2" id="KW-0812">Transmembrane</keyword>
<reference evidence="4 6" key="2">
    <citation type="submission" date="2018-03" db="EMBL/GenBank/DDBJ databases">
        <authorList>
            <person name="Fogelqvist J."/>
        </authorList>
    </citation>
    <scope>NUCLEOTIDE SEQUENCE [LARGE SCALE GENOMIC DNA]</scope>
</reference>
<protein>
    <submittedName>
        <fullName evidence="3">Uncharacterized protein</fullName>
    </submittedName>
</protein>
<feature type="transmembrane region" description="Helical" evidence="2">
    <location>
        <begin position="12"/>
        <end position="34"/>
    </location>
</feature>
<keyword evidence="4" id="KW-0496">Mitochondrion</keyword>
<dbReference type="EMBL" id="OVEO01000002">
    <property type="protein sequence ID" value="SPQ93903.1"/>
    <property type="molecule type" value="Genomic_DNA"/>
</dbReference>
<sequence>MKASRSSSTVEDVICGTVMIMLIVVMMSAVWMILPASLLQSMLATAGFVSIIGIVMFGFVDMFRTEPLPPKGKTSPPLSSRHGKSSTPQQTPPTDEPANDVRQPDDRTKDEESFTVPAGYMRIVQDGGKLMTLPAGNYKVTFKHRFVEMMVTPVDYDTYPEKEPAPTIDIPAGLFLVECRDTMGYSGHDDELRDVAIWMRICHPKRFCLMNAGRCIQYVVRYVQDALDDLVAMTPMPRIKQAIRGAIPHMNEELTTEVGVEIKRIFVTCPKRKRTRGSSSDSGTDEDESEPDEAQVRVRDVDDKIEDDEEDDNGDVCDIQAALDDGDDSSDTPTDEEGEASTVAGDQDSHEVTFLGSESSASSRSDGSWERCGTI</sequence>
<feature type="transmembrane region" description="Helical" evidence="2">
    <location>
        <begin position="40"/>
        <end position="63"/>
    </location>
</feature>
<feature type="compositionally biased region" description="Acidic residues" evidence="1">
    <location>
        <begin position="283"/>
        <end position="293"/>
    </location>
</feature>
<feature type="compositionally biased region" description="Acidic residues" evidence="1">
    <location>
        <begin position="324"/>
        <end position="339"/>
    </location>
</feature>
<evidence type="ECO:0000256" key="2">
    <source>
        <dbReference type="SAM" id="Phobius"/>
    </source>
</evidence>
<keyword evidence="2" id="KW-0472">Membrane</keyword>
<organism evidence="3 5">
    <name type="scientific">Plasmodiophora brassicae</name>
    <name type="common">Clubroot disease agent</name>
    <dbReference type="NCBI Taxonomy" id="37360"/>
    <lineage>
        <taxon>Eukaryota</taxon>
        <taxon>Sar</taxon>
        <taxon>Rhizaria</taxon>
        <taxon>Endomyxa</taxon>
        <taxon>Phytomyxea</taxon>
        <taxon>Plasmodiophorida</taxon>
        <taxon>Plasmodiophoridae</taxon>
        <taxon>Plasmodiophora</taxon>
    </lineage>
</organism>
<accession>A0A0G4IZ98</accession>
<evidence type="ECO:0000313" key="5">
    <source>
        <dbReference type="Proteomes" id="UP000039324"/>
    </source>
</evidence>